<keyword evidence="6 7" id="KW-0472">Membrane</keyword>
<feature type="transmembrane region" description="Helical" evidence="7">
    <location>
        <begin position="195"/>
        <end position="216"/>
    </location>
</feature>
<evidence type="ECO:0000313" key="10">
    <source>
        <dbReference type="Proteomes" id="UP001332192"/>
    </source>
</evidence>
<evidence type="ECO:0000256" key="6">
    <source>
        <dbReference type="ARBA" id="ARBA00023136"/>
    </source>
</evidence>
<feature type="domain" description="ABC transmembrane type-1" evidence="8">
    <location>
        <begin position="1"/>
        <end position="213"/>
    </location>
</feature>
<evidence type="ECO:0000256" key="5">
    <source>
        <dbReference type="ARBA" id="ARBA00022989"/>
    </source>
</evidence>
<comment type="similarity">
    <text evidence="7">Belongs to the binding-protein-dependent transport system permease family.</text>
</comment>
<dbReference type="PANTHER" id="PTHR30193:SF37">
    <property type="entry name" value="INNER MEMBRANE ABC TRANSPORTER PERMEASE PROTEIN YCJO"/>
    <property type="match status" value="1"/>
</dbReference>
<evidence type="ECO:0000313" key="9">
    <source>
        <dbReference type="EMBL" id="WRP16050.1"/>
    </source>
</evidence>
<keyword evidence="5 7" id="KW-1133">Transmembrane helix</keyword>
<feature type="transmembrane region" description="Helical" evidence="7">
    <location>
        <begin position="6"/>
        <end position="26"/>
    </location>
</feature>
<dbReference type="PANTHER" id="PTHR30193">
    <property type="entry name" value="ABC TRANSPORTER PERMEASE PROTEIN"/>
    <property type="match status" value="1"/>
</dbReference>
<evidence type="ECO:0000256" key="2">
    <source>
        <dbReference type="ARBA" id="ARBA00022448"/>
    </source>
</evidence>
<reference evidence="9 10" key="1">
    <citation type="journal article" date="2024" name="Front. Microbiol.">
        <title>Novel thermophilic genera Geochorda gen. nov. and Carboxydochorda gen. nov. from the deep terrestrial subsurface reveal the ecophysiological diversity in the class Limnochordia.</title>
        <authorList>
            <person name="Karnachuk O.V."/>
            <person name="Lukina A.P."/>
            <person name="Avakyan M.R."/>
            <person name="Kadnikov V.V."/>
            <person name="Begmatov S."/>
            <person name="Beletsky A.V."/>
            <person name="Vlasova K.G."/>
            <person name="Novikov A.A."/>
            <person name="Shcherbakova V.A."/>
            <person name="Mardanov A.V."/>
            <person name="Ravin N.V."/>
        </authorList>
    </citation>
    <scope>NUCLEOTIDE SEQUENCE [LARGE SCALE GENOMIC DNA]</scope>
    <source>
        <strain evidence="9 10">L945</strain>
    </source>
</reference>
<sequence length="226" mass="24647">MIVTLAYASIVTVGSAVLGLAVAVLLNQNITGRAAYRVLYFLPVVTPSVAVGVVWKYLLDPYQGVLNRMLALLGIAGPSWLTDPAWALPAVMMVGIWKRTGFNMVIYLAALQDIPRSLQEAAAIDGATAWQRFRRITVPLLAPATFVVTVTGLIEGFQVFDLVYVMTTGGPLGATDVLGYYLYRYGFRYSQMGYASAVAFAVFTLIFAATLVQYRFTSGGRRYETT</sequence>
<dbReference type="SUPFAM" id="SSF161098">
    <property type="entry name" value="MetI-like"/>
    <property type="match status" value="1"/>
</dbReference>
<organism evidence="9 10">
    <name type="scientific">Carboxydichorda subterranea</name>
    <dbReference type="NCBI Taxonomy" id="3109565"/>
    <lineage>
        <taxon>Bacteria</taxon>
        <taxon>Bacillati</taxon>
        <taxon>Bacillota</taxon>
        <taxon>Limnochordia</taxon>
        <taxon>Limnochordales</taxon>
        <taxon>Geochordaceae</taxon>
        <taxon>Carboxydichorda</taxon>
    </lineage>
</organism>
<comment type="subcellular location">
    <subcellularLocation>
        <location evidence="1 7">Cell membrane</location>
        <topology evidence="1 7">Multi-pass membrane protein</topology>
    </subcellularLocation>
</comment>
<dbReference type="CDD" id="cd06261">
    <property type="entry name" value="TM_PBP2"/>
    <property type="match status" value="1"/>
</dbReference>
<dbReference type="PROSITE" id="PS50928">
    <property type="entry name" value="ABC_TM1"/>
    <property type="match status" value="1"/>
</dbReference>
<dbReference type="RefSeq" id="WP_324715323.1">
    <property type="nucleotide sequence ID" value="NZ_CP141615.1"/>
</dbReference>
<dbReference type="InterPro" id="IPR051393">
    <property type="entry name" value="ABC_transporter_permease"/>
</dbReference>
<accession>A0ABZ1BTV0</accession>
<keyword evidence="2 7" id="KW-0813">Transport</keyword>
<feature type="transmembrane region" description="Helical" evidence="7">
    <location>
        <begin position="70"/>
        <end position="97"/>
    </location>
</feature>
<dbReference type="Gene3D" id="1.10.3720.10">
    <property type="entry name" value="MetI-like"/>
    <property type="match status" value="1"/>
</dbReference>
<evidence type="ECO:0000256" key="4">
    <source>
        <dbReference type="ARBA" id="ARBA00022692"/>
    </source>
</evidence>
<gene>
    <name evidence="9" type="ORF">U7230_07990</name>
</gene>
<protein>
    <submittedName>
        <fullName evidence="9">Sugar ABC transporter permease</fullName>
    </submittedName>
</protein>
<feature type="transmembrane region" description="Helical" evidence="7">
    <location>
        <begin position="138"/>
        <end position="157"/>
    </location>
</feature>
<dbReference type="InterPro" id="IPR035906">
    <property type="entry name" value="MetI-like_sf"/>
</dbReference>
<dbReference type="EMBL" id="CP141615">
    <property type="protein sequence ID" value="WRP16050.1"/>
    <property type="molecule type" value="Genomic_DNA"/>
</dbReference>
<keyword evidence="4 7" id="KW-0812">Transmembrane</keyword>
<feature type="transmembrane region" description="Helical" evidence="7">
    <location>
        <begin position="38"/>
        <end position="58"/>
    </location>
</feature>
<evidence type="ECO:0000259" key="8">
    <source>
        <dbReference type="PROSITE" id="PS50928"/>
    </source>
</evidence>
<keyword evidence="3" id="KW-1003">Cell membrane</keyword>
<dbReference type="Pfam" id="PF00528">
    <property type="entry name" value="BPD_transp_1"/>
    <property type="match status" value="1"/>
</dbReference>
<evidence type="ECO:0000256" key="7">
    <source>
        <dbReference type="RuleBase" id="RU363032"/>
    </source>
</evidence>
<name>A0ABZ1BTV0_9FIRM</name>
<dbReference type="Proteomes" id="UP001332192">
    <property type="component" value="Chromosome"/>
</dbReference>
<evidence type="ECO:0000256" key="3">
    <source>
        <dbReference type="ARBA" id="ARBA00022475"/>
    </source>
</evidence>
<keyword evidence="10" id="KW-1185">Reference proteome</keyword>
<dbReference type="InterPro" id="IPR000515">
    <property type="entry name" value="MetI-like"/>
</dbReference>
<proteinExistence type="inferred from homology"/>
<evidence type="ECO:0000256" key="1">
    <source>
        <dbReference type="ARBA" id="ARBA00004651"/>
    </source>
</evidence>